<gene>
    <name evidence="1" type="ORF">M153_571000278</name>
</gene>
<dbReference type="Proteomes" id="UP000051530">
    <property type="component" value="Unassembled WGS sequence"/>
</dbReference>
<dbReference type="AlphaFoldDB" id="A0A0R0M2G1"/>
<organism evidence="1 2">
    <name type="scientific">Pseudoloma neurophilia</name>
    <dbReference type="NCBI Taxonomy" id="146866"/>
    <lineage>
        <taxon>Eukaryota</taxon>
        <taxon>Fungi</taxon>
        <taxon>Fungi incertae sedis</taxon>
        <taxon>Microsporidia</taxon>
        <taxon>Pseudoloma</taxon>
    </lineage>
</organism>
<evidence type="ECO:0000313" key="2">
    <source>
        <dbReference type="Proteomes" id="UP000051530"/>
    </source>
</evidence>
<protein>
    <submittedName>
        <fullName evidence="1">Uncharacterized protein</fullName>
    </submittedName>
</protein>
<dbReference type="OrthoDB" id="2194095at2759"/>
<dbReference type="EMBL" id="LGUB01000215">
    <property type="protein sequence ID" value="KRH93790.1"/>
    <property type="molecule type" value="Genomic_DNA"/>
</dbReference>
<evidence type="ECO:0000313" key="1">
    <source>
        <dbReference type="EMBL" id="KRH93790.1"/>
    </source>
</evidence>
<proteinExistence type="predicted"/>
<keyword evidence="2" id="KW-1185">Reference proteome</keyword>
<name>A0A0R0M2G1_9MICR</name>
<accession>A0A0R0M2G1</accession>
<sequence length="267" mass="31582">MVNLTCFDELKKIISNESLYKIQLISLEPAQTILQLFRLAEIEFETHYLSLKNDLNQNRSTVSLLINDLNKNVSNLLEDRYKNESFILISKVPVPFLLYVPLQINENDTLLYLRSYVDQRNEYFDSHNIEKNILVLEQSKNTPTEADLKLHLKKYFKNYPLYLLVKMLFIEQEQPIPLNTKECFVMMAVSDNKNFDQIVKAVKKSMLPENTSDIELNDFEILMVLNKLIRYKFLKRKGKSYVLNVTRTYLNLICHKIGFDIQKKREI</sequence>
<comment type="caution">
    <text evidence="1">The sequence shown here is derived from an EMBL/GenBank/DDBJ whole genome shotgun (WGS) entry which is preliminary data.</text>
</comment>
<dbReference type="VEuPathDB" id="MicrosporidiaDB:M153_571000278"/>
<reference evidence="1 2" key="1">
    <citation type="submission" date="2015-07" db="EMBL/GenBank/DDBJ databases">
        <title>The genome of Pseudoloma neurophilia, a relevant intracellular parasite of the zebrafish.</title>
        <authorList>
            <person name="Ndikumana S."/>
            <person name="Pelin A."/>
            <person name="Sanders J."/>
            <person name="Corradi N."/>
        </authorList>
    </citation>
    <scope>NUCLEOTIDE SEQUENCE [LARGE SCALE GENOMIC DNA]</scope>
    <source>
        <strain evidence="1 2">MK1</strain>
    </source>
</reference>